<dbReference type="Proteomes" id="UP001338125">
    <property type="component" value="Unassembled WGS sequence"/>
</dbReference>
<dbReference type="Gene3D" id="1.10.630.10">
    <property type="entry name" value="Cytochrome P450"/>
    <property type="match status" value="1"/>
</dbReference>
<evidence type="ECO:0000313" key="6">
    <source>
        <dbReference type="Proteomes" id="UP001338125"/>
    </source>
</evidence>
<reference evidence="5 6" key="1">
    <citation type="submission" date="2024-01" db="EMBL/GenBank/DDBJ databases">
        <title>Complete genome of Cladobotryum mycophilum ATHUM6906.</title>
        <authorList>
            <person name="Christinaki A.C."/>
            <person name="Myridakis A.I."/>
            <person name="Kouvelis V.N."/>
        </authorList>
    </citation>
    <scope>NUCLEOTIDE SEQUENCE [LARGE SCALE GENOMIC DNA]</scope>
    <source>
        <strain evidence="5 6">ATHUM6906</strain>
    </source>
</reference>
<comment type="similarity">
    <text evidence="1">Belongs to the cytochrome P450 family.</text>
</comment>
<keyword evidence="2" id="KW-0479">Metal-binding</keyword>
<gene>
    <name evidence="5" type="ORF">PT974_05232</name>
</gene>
<evidence type="ECO:0000256" key="3">
    <source>
        <dbReference type="ARBA" id="ARBA00023002"/>
    </source>
</evidence>
<accession>A0ABR0SJ21</accession>
<proteinExistence type="inferred from homology"/>
<dbReference type="GO" id="GO:0004497">
    <property type="term" value="F:monooxygenase activity"/>
    <property type="evidence" value="ECO:0007669"/>
    <property type="project" value="UniProtKB-KW"/>
</dbReference>
<dbReference type="SUPFAM" id="SSF48264">
    <property type="entry name" value="Cytochrome P450"/>
    <property type="match status" value="1"/>
</dbReference>
<comment type="caution">
    <text evidence="5">The sequence shown here is derived from an EMBL/GenBank/DDBJ whole genome shotgun (WGS) entry which is preliminary data.</text>
</comment>
<protein>
    <submittedName>
        <fullName evidence="5">Cytochrome P450 monooxygenase</fullName>
    </submittedName>
</protein>
<sequence length="462" mass="51250">MTNEEASSSQSRPRDCVGIFKSALNFTHTLEESPVRTVPAPTQVAAAARPTKCLRWLDILQVHDGLEGLFEELEMASRGIPRCESCRRVEGKGDNSPLHGHYETVVWAKLLSSVSTSSAIELPLLALVAITGPILLGLRGGISVVQAAELGLGMFLVSAVTLKVLKALIYPFYLSGLRHLPAPKTFLIGQGLRLLSAAGPNDLYLEWSRTWLDTPLIGYISWVEELFNSSALGVICYKAILNPPLLGKLITFVNPFTPLRMLPIEANFRFIRANKALKAMISELIEERAKAIITIKIHDEIGGRNFLTGMIEESIPENHRFIQFVSAGHDTTGCSLTWMIYALAINIDTQNRLREEILVAQVKQLDLDAVTIDNMRYLHNVARENLRLYSPTLLAPWETAEDLVIADTKKSKSATITTIPAMMNQLRQVWGDDADDFRPDRWDNLSDSAASPFAIESFLTRA</sequence>
<keyword evidence="3" id="KW-0560">Oxidoreductase</keyword>
<dbReference type="Pfam" id="PF00067">
    <property type="entry name" value="p450"/>
    <property type="match status" value="1"/>
</dbReference>
<dbReference type="PANTHER" id="PTHR24296">
    <property type="entry name" value="CYTOCHROME P450"/>
    <property type="match status" value="1"/>
</dbReference>
<name>A0ABR0SJ21_9HYPO</name>
<dbReference type="InterPro" id="IPR036396">
    <property type="entry name" value="Cyt_P450_sf"/>
</dbReference>
<dbReference type="EMBL" id="JAVFKD010000012">
    <property type="protein sequence ID" value="KAK5991846.1"/>
    <property type="molecule type" value="Genomic_DNA"/>
</dbReference>
<keyword evidence="6" id="KW-1185">Reference proteome</keyword>
<evidence type="ECO:0000256" key="1">
    <source>
        <dbReference type="ARBA" id="ARBA00010617"/>
    </source>
</evidence>
<dbReference type="InterPro" id="IPR001128">
    <property type="entry name" value="Cyt_P450"/>
</dbReference>
<organism evidence="5 6">
    <name type="scientific">Cladobotryum mycophilum</name>
    <dbReference type="NCBI Taxonomy" id="491253"/>
    <lineage>
        <taxon>Eukaryota</taxon>
        <taxon>Fungi</taxon>
        <taxon>Dikarya</taxon>
        <taxon>Ascomycota</taxon>
        <taxon>Pezizomycotina</taxon>
        <taxon>Sordariomycetes</taxon>
        <taxon>Hypocreomycetidae</taxon>
        <taxon>Hypocreales</taxon>
        <taxon>Hypocreaceae</taxon>
        <taxon>Cladobotryum</taxon>
    </lineage>
</organism>
<keyword evidence="4" id="KW-0408">Iron</keyword>
<keyword evidence="5" id="KW-0503">Monooxygenase</keyword>
<evidence type="ECO:0000256" key="2">
    <source>
        <dbReference type="ARBA" id="ARBA00022723"/>
    </source>
</evidence>
<evidence type="ECO:0000256" key="4">
    <source>
        <dbReference type="ARBA" id="ARBA00023004"/>
    </source>
</evidence>
<evidence type="ECO:0000313" key="5">
    <source>
        <dbReference type="EMBL" id="KAK5991846.1"/>
    </source>
</evidence>